<reference evidence="3" key="1">
    <citation type="journal article" date="2019" name="Int. J. Syst. Evol. Microbiol.">
        <title>The Global Catalogue of Microorganisms (GCM) 10K type strain sequencing project: providing services to taxonomists for standard genome sequencing and annotation.</title>
        <authorList>
            <consortium name="The Broad Institute Genomics Platform"/>
            <consortium name="The Broad Institute Genome Sequencing Center for Infectious Disease"/>
            <person name="Wu L."/>
            <person name="Ma J."/>
        </authorList>
    </citation>
    <scope>NUCLEOTIDE SEQUENCE [LARGE SCALE GENOMIC DNA]</scope>
    <source>
        <strain evidence="3">CGMCC 4.7643</strain>
    </source>
</reference>
<feature type="signal peptide" evidence="1">
    <location>
        <begin position="1"/>
        <end position="20"/>
    </location>
</feature>
<dbReference type="RefSeq" id="WP_345393756.1">
    <property type="nucleotide sequence ID" value="NZ_BAABHG010000006.1"/>
</dbReference>
<organism evidence="2 3">
    <name type="scientific">Amycolatopsis samaneae</name>
    <dbReference type="NCBI Taxonomy" id="664691"/>
    <lineage>
        <taxon>Bacteria</taxon>
        <taxon>Bacillati</taxon>
        <taxon>Actinomycetota</taxon>
        <taxon>Actinomycetes</taxon>
        <taxon>Pseudonocardiales</taxon>
        <taxon>Pseudonocardiaceae</taxon>
        <taxon>Amycolatopsis</taxon>
    </lineage>
</organism>
<evidence type="ECO:0000256" key="1">
    <source>
        <dbReference type="SAM" id="SignalP"/>
    </source>
</evidence>
<dbReference type="Proteomes" id="UP001597419">
    <property type="component" value="Unassembled WGS sequence"/>
</dbReference>
<keyword evidence="3" id="KW-1185">Reference proteome</keyword>
<protein>
    <recommendedName>
        <fullName evidence="4">VWFA domain-containing protein</fullName>
    </recommendedName>
</protein>
<dbReference type="EMBL" id="JBHUKU010000009">
    <property type="protein sequence ID" value="MFD2460575.1"/>
    <property type="molecule type" value="Genomic_DNA"/>
</dbReference>
<proteinExistence type="predicted"/>
<dbReference type="Gene3D" id="3.40.50.410">
    <property type="entry name" value="von Willebrand factor, type A domain"/>
    <property type="match status" value="1"/>
</dbReference>
<accession>A0ABW5GIB2</accession>
<gene>
    <name evidence="2" type="ORF">ACFSYJ_18345</name>
</gene>
<feature type="chain" id="PRO_5046951984" description="VWFA domain-containing protein" evidence="1">
    <location>
        <begin position="21"/>
        <end position="243"/>
    </location>
</feature>
<comment type="caution">
    <text evidence="2">The sequence shown here is derived from an EMBL/GenBank/DDBJ whole genome shotgun (WGS) entry which is preliminary data.</text>
</comment>
<sequence length="243" mass="25401">MILPSRLLPGALLSCQLAGAAPASLIEQERAAEPDAVPYELGDPGNPSPTPTLLIALFDDSGSVTGRGGNDPLSGRYAEAEHAFRVVARRGSRRERGAVLHFDSPCRGDVPPVSLTRRGMRRLRAGLREPRDSAGTSVLEPSLQRAVALARRYPQHATTLIILSDFLLLDAEPGQVLSELAAFPGAVHAVVLGSHLPDGVLPGNITVTPISWDSPPGAVAQAVFASLTAFRDGSSPTASSANP</sequence>
<evidence type="ECO:0000313" key="3">
    <source>
        <dbReference type="Proteomes" id="UP001597419"/>
    </source>
</evidence>
<evidence type="ECO:0000313" key="2">
    <source>
        <dbReference type="EMBL" id="MFD2460575.1"/>
    </source>
</evidence>
<evidence type="ECO:0008006" key="4">
    <source>
        <dbReference type="Google" id="ProtNLM"/>
    </source>
</evidence>
<keyword evidence="1" id="KW-0732">Signal</keyword>
<name>A0ABW5GIB2_9PSEU</name>
<dbReference type="InterPro" id="IPR036465">
    <property type="entry name" value="vWFA_dom_sf"/>
</dbReference>